<evidence type="ECO:0000256" key="1">
    <source>
        <dbReference type="SAM" id="Phobius"/>
    </source>
</evidence>
<feature type="transmembrane region" description="Helical" evidence="1">
    <location>
        <begin position="1872"/>
        <end position="1890"/>
    </location>
</feature>
<evidence type="ECO:0000313" key="3">
    <source>
        <dbReference type="EMBL" id="CAD8070769.1"/>
    </source>
</evidence>
<feature type="signal peptide" evidence="2">
    <location>
        <begin position="1"/>
        <end position="20"/>
    </location>
</feature>
<keyword evidence="2" id="KW-0732">Signal</keyword>
<organism evidence="3 4">
    <name type="scientific">Paramecium primaurelia</name>
    <dbReference type="NCBI Taxonomy" id="5886"/>
    <lineage>
        <taxon>Eukaryota</taxon>
        <taxon>Sar</taxon>
        <taxon>Alveolata</taxon>
        <taxon>Ciliophora</taxon>
        <taxon>Intramacronucleata</taxon>
        <taxon>Oligohymenophorea</taxon>
        <taxon>Peniculida</taxon>
        <taxon>Parameciidae</taxon>
        <taxon>Paramecium</taxon>
    </lineage>
</organism>
<feature type="transmembrane region" description="Helical" evidence="1">
    <location>
        <begin position="2180"/>
        <end position="2200"/>
    </location>
</feature>
<evidence type="ECO:0008006" key="5">
    <source>
        <dbReference type="Google" id="ProtNLM"/>
    </source>
</evidence>
<feature type="transmembrane region" description="Helical" evidence="1">
    <location>
        <begin position="2019"/>
        <end position="2038"/>
    </location>
</feature>
<name>A0A8S1LU81_PARPR</name>
<dbReference type="EMBL" id="CAJJDM010000046">
    <property type="protein sequence ID" value="CAD8070769.1"/>
    <property type="molecule type" value="Genomic_DNA"/>
</dbReference>
<evidence type="ECO:0000256" key="2">
    <source>
        <dbReference type="SAM" id="SignalP"/>
    </source>
</evidence>
<dbReference type="PANTHER" id="PTHR11319">
    <property type="entry name" value="G PROTEIN-COUPLED RECEPTOR-RELATED"/>
    <property type="match status" value="1"/>
</dbReference>
<feature type="chain" id="PRO_5035758661" description="Transmembrane protein" evidence="2">
    <location>
        <begin position="21"/>
        <end position="2360"/>
    </location>
</feature>
<feature type="transmembrane region" description="Helical" evidence="1">
    <location>
        <begin position="1986"/>
        <end position="2007"/>
    </location>
</feature>
<gene>
    <name evidence="3" type="ORF">PPRIM_AZ9-3.1.T0460129</name>
</gene>
<feature type="transmembrane region" description="Helical" evidence="1">
    <location>
        <begin position="2070"/>
        <end position="2096"/>
    </location>
</feature>
<sequence length="2360" mass="271770">MWFIFLIALGVGLNCPQVFYLSNFQEQANIITYQSDYNYIMASVQNAIVFIQAESGTLRQLKPIDGQSVTFLQTQQGYLFVGKTNQLQIYSLDEDNPIQGQLSFLGNINYLQYVNDVISISTDQSEALIWNMAQNNILGRTKSQSLQNILINYQVQIDQYADNILIGITSAGTYQLEYYSLYMQQFLNSFILTQFDLSQMISIQQDQDNINTYLYAVSSTTLTIYKINNNVQTISITNQIINLGIIPITMYLIQDEIIFLSANCQFQIYNIKQNSLGIVTQWIQVSQCPNNIKQLILNYDDLIIIILINNPIDGSEMIQLYQVDQNLSGTKIRSFYYSTQSISASYILKSQYVLQVGQTNSNIQIFNQWFQLQQIIIINNNNYPALQIIQSDIILILYSNGLVITLSETSFTCQFTQYQCYTYNLQDSFQQQNVATYTNQMIQQFQYNNIIYVAYALNQIVSFYSFTNNIFSTTITNQQDLLNNILQIVITDNSIQFLLSNNYINSYPFSIAIQQENNPNSINLQLQNVIQITQDQTYQVITNGQAIQISLLSDPSNSAVLQQPGRSFKQIQIYNDYLLVLEQQSYTLSFYQLTNLIQQIDQTDYVIKTQYFSQYFILNNNYLIVQFKYYVMTLQLNEYFSTGQSGLECVFTQTYSSNSNVLSFINTQISLTNFYILYQTLENLLTVRGTININKQNIDWDRIIINQGINQDVKLYFIGISTSQSSIIIRKSIEKFNSVNFQDLTLIVPFCKLQLSNIVLSNIVNCQIINSQSQQCPYFIMDNVYQFMLQNFKINNFEMSQPFIQSNLGSNIQLNNIEISNSKLYQLVQITDKTLLLLKTITISNSQCSSSATSINQLFQYYQLDVQDLTINGNQLCSTLFNNILIESLQPIIIKFNNIVIQDNSFSTYLNAAILNQQLSNLFYQSAITLNTIQLFNNQYQQVINYAFKFSFGKSIDASHLIFDNSSFLVQSFDTITLNDFTFSVSSSLSLAIFEIPHIVINQVYFDQGTIYQNGLITISNQNDYDCTQINSCLIQISLVNILNFKIISASLLSTCYGILIDLKSKFQVSLSQISITNLQLKQTDYNFIVSSTGIYFQGYQSQLQIDQSDFNNINCSTSTSLLVLNAQMITFSFSNVNYFNATDSTYHGVQNIIGGVAQISCTIFQVQNSNFNQIYSFSGSIFLIQMYHSSSYNPKITFTNNNINNVFSFGNGAIYIDNTLENTIIIIQANKINSIFSLQEGGFLFFQKEETTNYPYLNITNVDISNISNVQPYKFTKQLNLLDNSFSNIYSKNGSILKIELFNITIKNNTFSYNNLTQTPLIFNPYQLTQGSLFYLEHCVFSAIQLNIKNIQSFSTQAQEGQIIYTNQTWISIQNSNFSNIITKNSQLLYLIASYLNINALTIQNISQIAYKLNQSLIQLQDCTIYMLNPQLKQLSCDLSNCLTSGFYLKNTYSYIIGGSCQGNKGNFGSCFYLTLKEQFVQFENVSMINNYAQYDGGSILADLQNVSNMKLVNCTFSSNVVLGSGGGLYINSFNKQFQLSEVLDIPVITIIQCYFVNNIAYRYGGGIKTQVFQPFLIDVFYYNNSALVEGSDISSYPSSLFLSGPLINQGVIPQVYDEDLQPANGYFFIKDINDNEYIISNFKSGDTMNSPLQLVLKSSNNLTMYNEESYLKIFQTNNQNYSLSISNSDNQVKFNQTGFFLDGLTLIGIPSTEFTYYLTSDEIKSTNQFNYYYTNNYNYTLKVIFRKCLYGEIKQSFDSQTICYKCPQGFYSFSIPTDEDPGQCQVCPLISTYHIQCYGGAETNLESNYWRENVTTLEIYKCDPQFSNCLGGVSQSQCGIGYMGRMCQSCDYNDNYARDTRSSCVVCTQVEWPLVIILLTSIGVLIYFTMSIFFLAQDVVILCVLPCLNQLLPPLKKIGSNLGQVKDLNSLMKIFLAYYQKTSLVTKIVVNIPSQLQDSQDPSIFDFSLECPMININNYIPMVYVNYIIEVLKPLSSILFFMFIWTILFRNQKIKRGIYYTATWLVIWLFYLPSFYEKTLQLLNCKDIGNNRYLKPDLNQDCYGTQHFFYTLFISIPCLFFFVIYIPCMLLYHIRNDMRKKDKRPLRKYKYYYINGEFREKYYYWEFVRLLEKILIQTAIEIFFYDNIYMAESCLIIVLIYGIASFVTQPYGYKRQNFINVISSFTAFGTIYIALVIASLKNQFTDPNEPIIIFFEVILAAINAVYALWMSWKLFIVLMPVLFVNIEQIQRKLSNIKYLRKLFLGERLRAKLLFKQIGQKVIVINLIKKHAMMRYLKKEQKEKQLIEIEEKIRNRKQTAAQEALNYILRNNLQSEIIQLKDNNNIDQQYVELQDNSKL</sequence>
<dbReference type="PANTHER" id="PTHR11319:SF35">
    <property type="entry name" value="OUTER MEMBRANE PROTEIN PMPC-RELATED"/>
    <property type="match status" value="1"/>
</dbReference>
<dbReference type="OMA" id="QTWISIQ"/>
<evidence type="ECO:0000313" key="4">
    <source>
        <dbReference type="Proteomes" id="UP000688137"/>
    </source>
</evidence>
<reference evidence="3" key="1">
    <citation type="submission" date="2021-01" db="EMBL/GenBank/DDBJ databases">
        <authorList>
            <consortium name="Genoscope - CEA"/>
            <person name="William W."/>
        </authorList>
    </citation>
    <scope>NUCLEOTIDE SEQUENCE</scope>
</reference>
<keyword evidence="1" id="KW-1133">Transmembrane helix</keyword>
<accession>A0A8S1LU81</accession>
<keyword evidence="1" id="KW-0472">Membrane</keyword>
<comment type="caution">
    <text evidence="3">The sequence shown here is derived from an EMBL/GenBank/DDBJ whole genome shotgun (WGS) entry which is preliminary data.</text>
</comment>
<feature type="transmembrane region" description="Helical" evidence="1">
    <location>
        <begin position="2212"/>
        <end position="2230"/>
    </location>
</feature>
<proteinExistence type="predicted"/>
<keyword evidence="4" id="KW-1185">Reference proteome</keyword>
<keyword evidence="1" id="KW-0812">Transmembrane</keyword>
<protein>
    <recommendedName>
        <fullName evidence="5">Transmembrane protein</fullName>
    </recommendedName>
</protein>
<dbReference type="Proteomes" id="UP000688137">
    <property type="component" value="Unassembled WGS sequence"/>
</dbReference>